<dbReference type="InterPro" id="IPR029055">
    <property type="entry name" value="Ntn_hydrolases_N"/>
</dbReference>
<evidence type="ECO:0000313" key="3">
    <source>
        <dbReference type="Proteomes" id="UP001161247"/>
    </source>
</evidence>
<keyword evidence="3" id="KW-1185">Reference proteome</keyword>
<dbReference type="SUPFAM" id="SSF56235">
    <property type="entry name" value="N-terminal nucleophile aminohydrolases (Ntn hydrolases)"/>
    <property type="match status" value="1"/>
</dbReference>
<evidence type="ECO:0000256" key="1">
    <source>
        <dbReference type="SAM" id="MobiDB-lite"/>
    </source>
</evidence>
<proteinExistence type="predicted"/>
<gene>
    <name evidence="2" type="ORF">OLC1_LOCUS21307</name>
</gene>
<dbReference type="AlphaFoldDB" id="A0AAV1E342"/>
<feature type="compositionally biased region" description="Basic residues" evidence="1">
    <location>
        <begin position="28"/>
        <end position="42"/>
    </location>
</feature>
<sequence length="452" mass="50535">MSFILCSEVSTALFTISNVEHQIQQPQKHNHPKKGGKKKRGKFSKELTVMIPQPTRSWKRKRGNTSGSSRRKSKATPRSSRSRNTSRYKRSRPIGPMDRKSPDPYPISATDRESESRPVSSSSDEGESLDLSDYGCSVEDYYPHLNEGAKLLNPKSIDEDLFFNLLRSRRFLGDKGSLAFGIIMRDEVLVAFNHSKPVCRTHRDLNVVGPRAFAAISGGTVRACRRLLQQLREKCMEHGEYNSGASVEKATQLMSELVKGSRFVGLIAGWDDPTDLPALYLVDGLGARIKGEKILATGFSYTSIYAAMDLEGLVEHLNEDHLNYILDSPFDEKIYSTWSGWSRGEVGKLAIRQLCMTACNAPYSGKYASVYSVGRYGVNQLDFNKSVKRLAREHKLLVSICRPGRGVHPGIYAYKYADDSGGDENSAEDSEDITNEDIAKDRAEKKKLVNLF</sequence>
<dbReference type="InterPro" id="IPR001353">
    <property type="entry name" value="Proteasome_sua/b"/>
</dbReference>
<accession>A0AAV1E342</accession>
<name>A0AAV1E342_OLDCO</name>
<evidence type="ECO:0000313" key="2">
    <source>
        <dbReference type="EMBL" id="CAI9114605.1"/>
    </source>
</evidence>
<reference evidence="2" key="1">
    <citation type="submission" date="2023-03" db="EMBL/GenBank/DDBJ databases">
        <authorList>
            <person name="Julca I."/>
        </authorList>
    </citation>
    <scope>NUCLEOTIDE SEQUENCE</scope>
</reference>
<organism evidence="2 3">
    <name type="scientific">Oldenlandia corymbosa var. corymbosa</name>
    <dbReference type="NCBI Taxonomy" id="529605"/>
    <lineage>
        <taxon>Eukaryota</taxon>
        <taxon>Viridiplantae</taxon>
        <taxon>Streptophyta</taxon>
        <taxon>Embryophyta</taxon>
        <taxon>Tracheophyta</taxon>
        <taxon>Spermatophyta</taxon>
        <taxon>Magnoliopsida</taxon>
        <taxon>eudicotyledons</taxon>
        <taxon>Gunneridae</taxon>
        <taxon>Pentapetalae</taxon>
        <taxon>asterids</taxon>
        <taxon>lamiids</taxon>
        <taxon>Gentianales</taxon>
        <taxon>Rubiaceae</taxon>
        <taxon>Rubioideae</taxon>
        <taxon>Spermacoceae</taxon>
        <taxon>Hedyotis-Oldenlandia complex</taxon>
        <taxon>Oldenlandia</taxon>
    </lineage>
</organism>
<feature type="region of interest" description="Disordered" evidence="1">
    <location>
        <begin position="22"/>
        <end position="130"/>
    </location>
</feature>
<dbReference type="Pfam" id="PF00227">
    <property type="entry name" value="Proteasome"/>
    <property type="match status" value="1"/>
</dbReference>
<protein>
    <submittedName>
        <fullName evidence="2">OLC1v1015363C1</fullName>
    </submittedName>
</protein>
<dbReference type="EMBL" id="OX459125">
    <property type="protein sequence ID" value="CAI9114605.1"/>
    <property type="molecule type" value="Genomic_DNA"/>
</dbReference>
<feature type="compositionally biased region" description="Basic residues" evidence="1">
    <location>
        <begin position="57"/>
        <end position="92"/>
    </location>
</feature>
<dbReference type="Gene3D" id="3.60.20.10">
    <property type="entry name" value="Glutamine Phosphoribosylpyrophosphate, subunit 1, domain 1"/>
    <property type="match status" value="1"/>
</dbReference>
<dbReference type="GO" id="GO:0051603">
    <property type="term" value="P:proteolysis involved in protein catabolic process"/>
    <property type="evidence" value="ECO:0007669"/>
    <property type="project" value="InterPro"/>
</dbReference>
<dbReference type="Proteomes" id="UP001161247">
    <property type="component" value="Chromosome 8"/>
</dbReference>
<dbReference type="GO" id="GO:0005839">
    <property type="term" value="C:proteasome core complex"/>
    <property type="evidence" value="ECO:0007669"/>
    <property type="project" value="InterPro"/>
</dbReference>